<dbReference type="SUPFAM" id="SSF51445">
    <property type="entry name" value="(Trans)glycosidases"/>
    <property type="match status" value="1"/>
</dbReference>
<dbReference type="Gene3D" id="3.20.20.80">
    <property type="entry name" value="Glycosidases"/>
    <property type="match status" value="1"/>
</dbReference>
<evidence type="ECO:0000313" key="11">
    <source>
        <dbReference type="EMBL" id="KAF4395934.1"/>
    </source>
</evidence>
<accession>A0A7J6HL20</accession>
<organism evidence="11 12">
    <name type="scientific">Cannabis sativa</name>
    <name type="common">Hemp</name>
    <name type="synonym">Marijuana</name>
    <dbReference type="NCBI Taxonomy" id="3483"/>
    <lineage>
        <taxon>Eukaryota</taxon>
        <taxon>Viridiplantae</taxon>
        <taxon>Streptophyta</taxon>
        <taxon>Embryophyta</taxon>
        <taxon>Tracheophyta</taxon>
        <taxon>Spermatophyta</taxon>
        <taxon>Magnoliopsida</taxon>
        <taxon>eudicotyledons</taxon>
        <taxon>Gunneridae</taxon>
        <taxon>Pentapetalae</taxon>
        <taxon>rosids</taxon>
        <taxon>fabids</taxon>
        <taxon>Rosales</taxon>
        <taxon>Cannabaceae</taxon>
        <taxon>Cannabis</taxon>
    </lineage>
</organism>
<dbReference type="PANTHER" id="PTHR11127">
    <property type="entry name" value="60S RIBOSOMAL PROTEIN L14"/>
    <property type="match status" value="1"/>
</dbReference>
<dbReference type="GO" id="GO:0042973">
    <property type="term" value="F:glucan endo-1,3-beta-D-glucosidase activity"/>
    <property type="evidence" value="ECO:0007669"/>
    <property type="project" value="UniProtKB-EC"/>
</dbReference>
<dbReference type="Gene3D" id="2.30.30.30">
    <property type="match status" value="1"/>
</dbReference>
<sequence>IDAVYTAIKVLGHYGVKVRISETDWPSIGDEIEAGATLENAEVYNGNLLRRIEQNQGTPWNPTSRVALVNYGKDYGQLVVNVIIDIIDQNQAIMDSPHMVFWFNTFLSEFCRCNSSWGRKLIIQKRRTALNDFDQIKLMLAKIKVCVIYITFFPSYSAGSYLIRKFSFAIVVYII</sequence>
<dbReference type="InterPro" id="IPR000490">
    <property type="entry name" value="Glyco_hydro_17"/>
</dbReference>
<evidence type="ECO:0000256" key="9">
    <source>
        <dbReference type="ARBA" id="ARBA00033417"/>
    </source>
</evidence>
<evidence type="ECO:0000256" key="3">
    <source>
        <dbReference type="ARBA" id="ARBA00012780"/>
    </source>
</evidence>
<dbReference type="GO" id="GO:0022625">
    <property type="term" value="C:cytosolic large ribosomal subunit"/>
    <property type="evidence" value="ECO:0007669"/>
    <property type="project" value="TreeGrafter"/>
</dbReference>
<evidence type="ECO:0000256" key="7">
    <source>
        <dbReference type="ARBA" id="ARBA00023295"/>
    </source>
</evidence>
<dbReference type="InterPro" id="IPR014722">
    <property type="entry name" value="Rib_uL2_dom2"/>
</dbReference>
<dbReference type="GO" id="GO:0003723">
    <property type="term" value="F:RNA binding"/>
    <property type="evidence" value="ECO:0007669"/>
    <property type="project" value="InterPro"/>
</dbReference>
<dbReference type="GO" id="GO:0042273">
    <property type="term" value="P:ribosomal large subunit biogenesis"/>
    <property type="evidence" value="ECO:0007669"/>
    <property type="project" value="TreeGrafter"/>
</dbReference>
<name>A0A7J6HL20_CANSA</name>
<dbReference type="EMBL" id="JAATIP010000004">
    <property type="protein sequence ID" value="KAF4395934.1"/>
    <property type="molecule type" value="Genomic_DNA"/>
</dbReference>
<evidence type="ECO:0000256" key="8">
    <source>
        <dbReference type="ARBA" id="ARBA00033335"/>
    </source>
</evidence>
<protein>
    <recommendedName>
        <fullName evidence="3">glucan endo-1,3-beta-D-glucosidase</fullName>
        <ecNumber evidence="3">3.2.1.39</ecNumber>
    </recommendedName>
    <alternativeName>
        <fullName evidence="8">(1-&gt;3)-beta-glucan endohydrolase</fullName>
    </alternativeName>
    <alternativeName>
        <fullName evidence="9">Beta-1,3-endoglucanase</fullName>
    </alternativeName>
</protein>
<feature type="non-terminal residue" evidence="11">
    <location>
        <position position="1"/>
    </location>
</feature>
<dbReference type="EC" id="3.2.1.39" evidence="3"/>
<keyword evidence="7" id="KW-0326">Glycosidase</keyword>
<reference evidence="11 12" key="1">
    <citation type="journal article" date="2020" name="bioRxiv">
        <title>Sequence and annotation of 42 cannabis genomes reveals extensive copy number variation in cannabinoid synthesis and pathogen resistance genes.</title>
        <authorList>
            <person name="Mckernan K.J."/>
            <person name="Helbert Y."/>
            <person name="Kane L.T."/>
            <person name="Ebling H."/>
            <person name="Zhang L."/>
            <person name="Liu B."/>
            <person name="Eaton Z."/>
            <person name="Mclaughlin S."/>
            <person name="Kingan S."/>
            <person name="Baybayan P."/>
            <person name="Concepcion G."/>
            <person name="Jordan M."/>
            <person name="Riva A."/>
            <person name="Barbazuk W."/>
            <person name="Harkins T."/>
        </authorList>
    </citation>
    <scope>NUCLEOTIDE SEQUENCE [LARGE SCALE GENOMIC DNA]</scope>
    <source>
        <strain evidence="12">cv. Jamaican Lion 4</strain>
        <tissue evidence="11">Leaf</tissue>
    </source>
</reference>
<evidence type="ECO:0000313" key="12">
    <source>
        <dbReference type="Proteomes" id="UP000525078"/>
    </source>
</evidence>
<keyword evidence="4" id="KW-0378">Hydrolase</keyword>
<dbReference type="Pfam" id="PF00332">
    <property type="entry name" value="Glyco_hydro_17"/>
    <property type="match status" value="1"/>
</dbReference>
<evidence type="ECO:0000256" key="2">
    <source>
        <dbReference type="ARBA" id="ARBA00008773"/>
    </source>
</evidence>
<dbReference type="PANTHER" id="PTHR11127:SF2">
    <property type="entry name" value="LARGE RIBOSOMAL SUBUNIT PROTEIN EL14"/>
    <property type="match status" value="1"/>
</dbReference>
<gene>
    <name evidence="11" type="ORF">F8388_013103</name>
</gene>
<comment type="caution">
    <text evidence="11">The sequence shown here is derived from an EMBL/GenBank/DDBJ whole genome shotgun (WGS) entry which is preliminary data.</text>
</comment>
<comment type="catalytic activity">
    <reaction evidence="1">
        <text>Hydrolysis of (1-&gt;3)-beta-D-glucosidic linkages in (1-&gt;3)-beta-D-glucans.</text>
        <dbReference type="EC" id="3.2.1.39"/>
    </reaction>
</comment>
<dbReference type="Proteomes" id="UP000525078">
    <property type="component" value="Unassembled WGS sequence"/>
</dbReference>
<dbReference type="InterPro" id="IPR039660">
    <property type="entry name" value="Ribosomal_eL14"/>
</dbReference>
<keyword evidence="5" id="KW-0689">Ribosomal protein</keyword>
<evidence type="ECO:0000256" key="1">
    <source>
        <dbReference type="ARBA" id="ARBA00000382"/>
    </source>
</evidence>
<proteinExistence type="inferred from homology"/>
<dbReference type="AlphaFoldDB" id="A0A7J6HL20"/>
<evidence type="ECO:0000256" key="10">
    <source>
        <dbReference type="RuleBase" id="RU004335"/>
    </source>
</evidence>
<dbReference type="CDD" id="cd23702">
    <property type="entry name" value="eL14"/>
    <property type="match status" value="1"/>
</dbReference>
<dbReference type="GO" id="GO:0005975">
    <property type="term" value="P:carbohydrate metabolic process"/>
    <property type="evidence" value="ECO:0007669"/>
    <property type="project" value="InterPro"/>
</dbReference>
<dbReference type="GO" id="GO:0003735">
    <property type="term" value="F:structural constituent of ribosome"/>
    <property type="evidence" value="ECO:0007669"/>
    <property type="project" value="InterPro"/>
</dbReference>
<evidence type="ECO:0000256" key="5">
    <source>
        <dbReference type="ARBA" id="ARBA00022980"/>
    </source>
</evidence>
<keyword evidence="6" id="KW-0687">Ribonucleoprotein</keyword>
<evidence type="ECO:0000256" key="4">
    <source>
        <dbReference type="ARBA" id="ARBA00022801"/>
    </source>
</evidence>
<evidence type="ECO:0000256" key="6">
    <source>
        <dbReference type="ARBA" id="ARBA00023274"/>
    </source>
</evidence>
<dbReference type="InterPro" id="IPR017853">
    <property type="entry name" value="GH"/>
</dbReference>
<comment type="similarity">
    <text evidence="2 10">Belongs to the glycosyl hydrolase 17 family.</text>
</comment>